<dbReference type="EMBL" id="JBHSQJ010000049">
    <property type="protein sequence ID" value="MFC5908101.1"/>
    <property type="molecule type" value="Genomic_DNA"/>
</dbReference>
<dbReference type="Proteomes" id="UP001596174">
    <property type="component" value="Unassembled WGS sequence"/>
</dbReference>
<feature type="transmembrane region" description="Helical" evidence="3">
    <location>
        <begin position="108"/>
        <end position="125"/>
    </location>
</feature>
<organism evidence="5 6">
    <name type="scientific">Streptacidiphilus monticola</name>
    <dbReference type="NCBI Taxonomy" id="2161674"/>
    <lineage>
        <taxon>Bacteria</taxon>
        <taxon>Bacillati</taxon>
        <taxon>Actinomycetota</taxon>
        <taxon>Actinomycetes</taxon>
        <taxon>Kitasatosporales</taxon>
        <taxon>Streptomycetaceae</taxon>
        <taxon>Streptacidiphilus</taxon>
    </lineage>
</organism>
<evidence type="ECO:0000313" key="6">
    <source>
        <dbReference type="Proteomes" id="UP001596174"/>
    </source>
</evidence>
<dbReference type="GO" id="GO:0004722">
    <property type="term" value="F:protein serine/threonine phosphatase activity"/>
    <property type="evidence" value="ECO:0007669"/>
    <property type="project" value="UniProtKB-EC"/>
</dbReference>
<keyword evidence="1 5" id="KW-0378">Hydrolase</keyword>
<evidence type="ECO:0000259" key="4">
    <source>
        <dbReference type="SMART" id="SM00331"/>
    </source>
</evidence>
<keyword evidence="3" id="KW-0812">Transmembrane</keyword>
<keyword evidence="6" id="KW-1185">Reference proteome</keyword>
<feature type="compositionally biased region" description="Basic and acidic residues" evidence="2">
    <location>
        <begin position="8"/>
        <end position="27"/>
    </location>
</feature>
<dbReference type="InterPro" id="IPR001932">
    <property type="entry name" value="PPM-type_phosphatase-like_dom"/>
</dbReference>
<dbReference type="SUPFAM" id="SSF81606">
    <property type="entry name" value="PP2C-like"/>
    <property type="match status" value="1"/>
</dbReference>
<accession>A0ABW1G0A1</accession>
<dbReference type="EC" id="3.1.3.16" evidence="5"/>
<keyword evidence="3" id="KW-1133">Transmembrane helix</keyword>
<dbReference type="InterPro" id="IPR052016">
    <property type="entry name" value="Bact_Sigma-Reg"/>
</dbReference>
<feature type="transmembrane region" description="Helical" evidence="3">
    <location>
        <begin position="62"/>
        <end position="88"/>
    </location>
</feature>
<keyword evidence="3" id="KW-0472">Membrane</keyword>
<protein>
    <submittedName>
        <fullName evidence="5">PP2C family protein-serine/threonine phosphatase</fullName>
        <ecNumber evidence="5">3.1.3.16</ecNumber>
    </submittedName>
</protein>
<dbReference type="PANTHER" id="PTHR43156:SF2">
    <property type="entry name" value="STAGE II SPORULATION PROTEIN E"/>
    <property type="match status" value="1"/>
</dbReference>
<evidence type="ECO:0000256" key="3">
    <source>
        <dbReference type="SAM" id="Phobius"/>
    </source>
</evidence>
<evidence type="ECO:0000256" key="1">
    <source>
        <dbReference type="ARBA" id="ARBA00022801"/>
    </source>
</evidence>
<dbReference type="InterPro" id="IPR036457">
    <property type="entry name" value="PPM-type-like_dom_sf"/>
</dbReference>
<dbReference type="PANTHER" id="PTHR43156">
    <property type="entry name" value="STAGE II SPORULATION PROTEIN E-RELATED"/>
    <property type="match status" value="1"/>
</dbReference>
<feature type="domain" description="PPM-type phosphatase" evidence="4">
    <location>
        <begin position="157"/>
        <end position="378"/>
    </location>
</feature>
<dbReference type="Gene3D" id="3.60.40.10">
    <property type="entry name" value="PPM-type phosphatase domain"/>
    <property type="match status" value="1"/>
</dbReference>
<evidence type="ECO:0000313" key="5">
    <source>
        <dbReference type="EMBL" id="MFC5908101.1"/>
    </source>
</evidence>
<sequence length="404" mass="42513">MADVEAAADERDGHPGQDGRSGSEDHRGRRAGWLQVVPWVLLAAAGAIDATTPPAITGGPLLTLACVLCGALSSLAVTALFCVAALTMEIAVSAVQGSLTTSHELVDMGHVVIAGVIALVLNRALERSGRRLRRVRTVAEQVQLAVLPEVPAELCGFRVATNYRTAAAEANIGGDLYAAQETPWGLRLVIGDVRGKGLAAVTSVAIVIGAFREAADNARTLTELAERLERSLGREGALRGGLEALEGFTTVLLAECRPDPPYLRILNCGHPSPYLLGPDGTIRRLDPPTGWGPPLGLGIGPVAEEQEYAPVRGSVLLMVTDGVTEARNGRGEFFDPLRALGPQVPREPQAVLNALLSRVDRWTGGEAGDDMAVLALARATERPPRWNPLRTDGVPVSAVPPGPR</sequence>
<name>A0ABW1G0A1_9ACTN</name>
<proteinExistence type="predicted"/>
<feature type="region of interest" description="Disordered" evidence="2">
    <location>
        <begin position="1"/>
        <end position="27"/>
    </location>
</feature>
<dbReference type="SMART" id="SM00331">
    <property type="entry name" value="PP2C_SIG"/>
    <property type="match status" value="1"/>
</dbReference>
<feature type="region of interest" description="Disordered" evidence="2">
    <location>
        <begin position="385"/>
        <end position="404"/>
    </location>
</feature>
<dbReference type="RefSeq" id="WP_380583105.1">
    <property type="nucleotide sequence ID" value="NZ_JBHSQJ010000049.1"/>
</dbReference>
<reference evidence="6" key="1">
    <citation type="journal article" date="2019" name="Int. J. Syst. Evol. Microbiol.">
        <title>The Global Catalogue of Microorganisms (GCM) 10K type strain sequencing project: providing services to taxonomists for standard genome sequencing and annotation.</title>
        <authorList>
            <consortium name="The Broad Institute Genomics Platform"/>
            <consortium name="The Broad Institute Genome Sequencing Center for Infectious Disease"/>
            <person name="Wu L."/>
            <person name="Ma J."/>
        </authorList>
    </citation>
    <scope>NUCLEOTIDE SEQUENCE [LARGE SCALE GENOMIC DNA]</scope>
    <source>
        <strain evidence="6">JCM 4816</strain>
    </source>
</reference>
<dbReference type="Pfam" id="PF07228">
    <property type="entry name" value="SpoIIE"/>
    <property type="match status" value="1"/>
</dbReference>
<gene>
    <name evidence="5" type="ORF">ACFP3V_12855</name>
</gene>
<comment type="caution">
    <text evidence="5">The sequence shown here is derived from an EMBL/GenBank/DDBJ whole genome shotgun (WGS) entry which is preliminary data.</text>
</comment>
<evidence type="ECO:0000256" key="2">
    <source>
        <dbReference type="SAM" id="MobiDB-lite"/>
    </source>
</evidence>